<dbReference type="InterPro" id="IPR009057">
    <property type="entry name" value="Homeodomain-like_sf"/>
</dbReference>
<keyword evidence="2" id="KW-0238">DNA-binding</keyword>
<sequence>MAQIHDPDRGPGTSTGTGTGTPGPVSVRGVTDPARAEALVGDAYLPNRLEVSPRASRLDMSLTVLPVGQLTVGLLGYGQEVRVVTDDASNFHVDVPVAGRAEMSAGRDSVVAAPWDEGAVFSPGEPARMRWSDSCLQVCLMIPPGILETQLEELVGRSMVRPLRFDFAMDLRGSIGRSCSDTLRLLARELGDGPGLLLHPYTASHVQSLLLDGLLLGQPHNYLEDVEGPARPGTTAIIARVVDLINERANEPWSSTTLAREAHLSVRALQEGFKRDVGQPPMRYLRDVRLRRVHAVLRDARPGSTTVQAVASRWGMLHMGRLAAAYRAAFGEPPSSTLAR</sequence>
<reference evidence="7" key="1">
    <citation type="journal article" date="2019" name="Int. J. Syst. Evol. Microbiol.">
        <title>The Global Catalogue of Microorganisms (GCM) 10K type strain sequencing project: providing services to taxonomists for standard genome sequencing and annotation.</title>
        <authorList>
            <consortium name="The Broad Institute Genomics Platform"/>
            <consortium name="The Broad Institute Genome Sequencing Center for Infectious Disease"/>
            <person name="Wu L."/>
            <person name="Ma J."/>
        </authorList>
    </citation>
    <scope>NUCLEOTIDE SEQUENCE [LARGE SCALE GENOMIC DNA]</scope>
    <source>
        <strain evidence="7">JCM 11813</strain>
    </source>
</reference>
<evidence type="ECO:0000256" key="4">
    <source>
        <dbReference type="SAM" id="MobiDB-lite"/>
    </source>
</evidence>
<dbReference type="Pfam" id="PF12833">
    <property type="entry name" value="HTH_18"/>
    <property type="match status" value="1"/>
</dbReference>
<dbReference type="Pfam" id="PF14525">
    <property type="entry name" value="AraC_binding_2"/>
    <property type="match status" value="1"/>
</dbReference>
<dbReference type="Proteomes" id="UP001499979">
    <property type="component" value="Unassembled WGS sequence"/>
</dbReference>
<keyword evidence="1" id="KW-0805">Transcription regulation</keyword>
<dbReference type="EMBL" id="BAAAJE010000015">
    <property type="protein sequence ID" value="GAA1148644.1"/>
    <property type="molecule type" value="Genomic_DNA"/>
</dbReference>
<protein>
    <recommendedName>
        <fullName evidence="5">HTH araC/xylS-type domain-containing protein</fullName>
    </recommendedName>
</protein>
<evidence type="ECO:0000313" key="7">
    <source>
        <dbReference type="Proteomes" id="UP001499979"/>
    </source>
</evidence>
<accession>A0ABP4F5B7</accession>
<feature type="domain" description="HTH araC/xylS-type" evidence="5">
    <location>
        <begin position="239"/>
        <end position="340"/>
    </location>
</feature>
<organism evidence="6 7">
    <name type="scientific">Nocardioides aquiterrae</name>
    <dbReference type="NCBI Taxonomy" id="203799"/>
    <lineage>
        <taxon>Bacteria</taxon>
        <taxon>Bacillati</taxon>
        <taxon>Actinomycetota</taxon>
        <taxon>Actinomycetes</taxon>
        <taxon>Propionibacteriales</taxon>
        <taxon>Nocardioidaceae</taxon>
        <taxon>Nocardioides</taxon>
    </lineage>
</organism>
<feature type="region of interest" description="Disordered" evidence="4">
    <location>
        <begin position="1"/>
        <end position="29"/>
    </location>
</feature>
<dbReference type="Gene3D" id="1.10.10.60">
    <property type="entry name" value="Homeodomain-like"/>
    <property type="match status" value="1"/>
</dbReference>
<dbReference type="PROSITE" id="PS01124">
    <property type="entry name" value="HTH_ARAC_FAMILY_2"/>
    <property type="match status" value="1"/>
</dbReference>
<dbReference type="PROSITE" id="PS00041">
    <property type="entry name" value="HTH_ARAC_FAMILY_1"/>
    <property type="match status" value="1"/>
</dbReference>
<keyword evidence="3" id="KW-0804">Transcription</keyword>
<evidence type="ECO:0000313" key="6">
    <source>
        <dbReference type="EMBL" id="GAA1148644.1"/>
    </source>
</evidence>
<comment type="caution">
    <text evidence="6">The sequence shown here is derived from an EMBL/GenBank/DDBJ whole genome shotgun (WGS) entry which is preliminary data.</text>
</comment>
<name>A0ABP4F5B7_9ACTN</name>
<dbReference type="InterPro" id="IPR018062">
    <property type="entry name" value="HTH_AraC-typ_CS"/>
</dbReference>
<dbReference type="InterPro" id="IPR050204">
    <property type="entry name" value="AraC_XylS_family_regulators"/>
</dbReference>
<gene>
    <name evidence="6" type="ORF">GCM10009606_29160</name>
</gene>
<evidence type="ECO:0000259" key="5">
    <source>
        <dbReference type="PROSITE" id="PS01124"/>
    </source>
</evidence>
<dbReference type="PANTHER" id="PTHR46796">
    <property type="entry name" value="HTH-TYPE TRANSCRIPTIONAL ACTIVATOR RHAS-RELATED"/>
    <property type="match status" value="1"/>
</dbReference>
<dbReference type="RefSeq" id="WP_343908310.1">
    <property type="nucleotide sequence ID" value="NZ_BAAAJE010000015.1"/>
</dbReference>
<dbReference type="SMART" id="SM00342">
    <property type="entry name" value="HTH_ARAC"/>
    <property type="match status" value="1"/>
</dbReference>
<evidence type="ECO:0000256" key="3">
    <source>
        <dbReference type="ARBA" id="ARBA00023163"/>
    </source>
</evidence>
<proteinExistence type="predicted"/>
<dbReference type="InterPro" id="IPR018060">
    <property type="entry name" value="HTH_AraC"/>
</dbReference>
<evidence type="ECO:0000256" key="2">
    <source>
        <dbReference type="ARBA" id="ARBA00023125"/>
    </source>
</evidence>
<dbReference type="InterPro" id="IPR035418">
    <property type="entry name" value="AraC-bd_2"/>
</dbReference>
<keyword evidence="7" id="KW-1185">Reference proteome</keyword>
<dbReference type="SUPFAM" id="SSF46689">
    <property type="entry name" value="Homeodomain-like"/>
    <property type="match status" value="1"/>
</dbReference>
<evidence type="ECO:0000256" key="1">
    <source>
        <dbReference type="ARBA" id="ARBA00023015"/>
    </source>
</evidence>